<keyword evidence="2" id="KW-1185">Reference proteome</keyword>
<dbReference type="Proteomes" id="UP000014736">
    <property type="component" value="Segment"/>
</dbReference>
<gene>
    <name evidence="1" type="ORF">Phi13:2_gp115</name>
</gene>
<accession>S0A4L5</accession>
<dbReference type="RefSeq" id="YP_008242140.1">
    <property type="nucleotide sequence ID" value="NC_021803.1"/>
</dbReference>
<evidence type="ECO:0000313" key="2">
    <source>
        <dbReference type="Proteomes" id="UP000014736"/>
    </source>
</evidence>
<reference evidence="1 2" key="1">
    <citation type="journal article" date="2013" name="Proc. Natl. Acad. Sci. U.S.A.">
        <title>Twelve previously unknown phage genera are ubiquitous in global oceans.</title>
        <authorList>
            <person name="Holmfeldt K."/>
            <person name="Solonenko N."/>
            <person name="Shah M."/>
            <person name="Corrier K."/>
            <person name="Riemann L."/>
            <person name="Verberkmoes N.C."/>
            <person name="Sullivan M.B."/>
        </authorList>
    </citation>
    <scope>NUCLEOTIDE SEQUENCE [LARGE SCALE GENOMIC DNA]</scope>
    <source>
        <strain evidence="1">Phi13:2</strain>
    </source>
</reference>
<dbReference type="GeneID" id="16881387"/>
<evidence type="ECO:0000313" key="1">
    <source>
        <dbReference type="EMBL" id="AGO49725.1"/>
    </source>
</evidence>
<organism evidence="1 2">
    <name type="scientific">Cellulophaga phage phi13:2</name>
    <dbReference type="NCBI Taxonomy" id="1328030"/>
    <lineage>
        <taxon>Viruses</taxon>
        <taxon>Duplodnaviria</taxon>
        <taxon>Heunggongvirae</taxon>
        <taxon>Uroviricota</taxon>
        <taxon>Caudoviricetes</taxon>
        <taxon>Pachyviridae</taxon>
        <taxon>Baltivirus</taxon>
        <taxon>Baltivirus phi13duo</taxon>
    </lineage>
</organism>
<dbReference type="KEGG" id="vg:16881387"/>
<dbReference type="EMBL" id="KC821633">
    <property type="protein sequence ID" value="AGO49725.1"/>
    <property type="molecule type" value="Genomic_DNA"/>
</dbReference>
<reference evidence="2" key="2">
    <citation type="submission" date="2013-03" db="EMBL/GenBank/DDBJ databases">
        <title>The Cellulophaga phages: a novel, diverse, and globally ubiquitous model system.</title>
        <authorList>
            <person name="Holmfeldt K."/>
            <person name="Solonenko N."/>
            <person name="Shah M."/>
            <person name="Corrier K."/>
            <person name="Riemann L."/>
            <person name="VerBerkmoes N.C."/>
            <person name="Sullivan M.B."/>
        </authorList>
    </citation>
    <scope>NUCLEOTIDE SEQUENCE [LARGE SCALE GENOMIC DNA]</scope>
</reference>
<protein>
    <submittedName>
        <fullName evidence="1">Uncharacterized protein</fullName>
    </submittedName>
</protein>
<name>S0A4L5_9CAUD</name>
<proteinExistence type="predicted"/>
<sequence>MRNSKSIHALIALAAMSESFGISDARPTSSRREIIRPKKELLIDYKLKDFKDDDGVLKTIEDYKIILSGNSKKGKLKQQRIIDKINSWIESGYLNEQDI</sequence>